<dbReference type="RefSeq" id="WP_066201328.1">
    <property type="nucleotide sequence ID" value="NZ_CBCSAS010000014.1"/>
</dbReference>
<dbReference type="EMBL" id="JXBB01000023">
    <property type="protein sequence ID" value="OAR04133.1"/>
    <property type="molecule type" value="Genomic_DNA"/>
</dbReference>
<evidence type="ECO:0000256" key="2">
    <source>
        <dbReference type="HAMAP-Rule" id="MF_00274"/>
    </source>
</evidence>
<accession>A0A132NDB8</accession>
<organism evidence="4 5">
    <name type="scientific">Hydrogenibacillus schlegelii</name>
    <name type="common">Bacillus schlegelii</name>
    <dbReference type="NCBI Taxonomy" id="1484"/>
    <lineage>
        <taxon>Bacteria</taxon>
        <taxon>Bacillati</taxon>
        <taxon>Bacillota</taxon>
        <taxon>Bacilli</taxon>
        <taxon>Bacillales</taxon>
        <taxon>Bacillales Family X. Incertae Sedis</taxon>
        <taxon>Hydrogenibacillus</taxon>
    </lineage>
</organism>
<reference evidence="4 5" key="1">
    <citation type="submission" date="2015-09" db="EMBL/GenBank/DDBJ databases">
        <title>Draft genome sequence of Hydrogenibacillus schlegelii DSM 2000.</title>
        <authorList>
            <person name="Hemp J."/>
        </authorList>
    </citation>
    <scope>NUCLEOTIDE SEQUENCE [LARGE SCALE GENOMIC DNA]</scope>
    <source>
        <strain evidence="4 5">MA 48</strain>
    </source>
</reference>
<sequence>MNMQQMMKQLKKMQEQMEKAQAALKAKTVEGSAGGGAVVVTMNGHKEILGVKIDPSVVDPDDVGLLEDLVQAAVAEALRAAEALAQEDLGRITGGLRIPGLF</sequence>
<dbReference type="AlphaFoldDB" id="A0A132NDB8"/>
<evidence type="ECO:0000313" key="4">
    <source>
        <dbReference type="EMBL" id="OAR04133.1"/>
    </source>
</evidence>
<dbReference type="InterPro" id="IPR036894">
    <property type="entry name" value="YbaB-like_sf"/>
</dbReference>
<dbReference type="GO" id="GO:0003677">
    <property type="term" value="F:DNA binding"/>
    <property type="evidence" value="ECO:0007669"/>
    <property type="project" value="UniProtKB-UniRule"/>
</dbReference>
<dbReference type="PIRSF" id="PIRSF004555">
    <property type="entry name" value="UCP004555"/>
    <property type="match status" value="1"/>
</dbReference>
<dbReference type="Pfam" id="PF02575">
    <property type="entry name" value="YbaB_DNA_bd"/>
    <property type="match status" value="1"/>
</dbReference>
<keyword evidence="3" id="KW-0175">Coiled coil</keyword>
<dbReference type="HAMAP" id="MF_00274">
    <property type="entry name" value="DNA_YbaB_EbfC"/>
    <property type="match status" value="1"/>
</dbReference>
<evidence type="ECO:0000256" key="3">
    <source>
        <dbReference type="SAM" id="Coils"/>
    </source>
</evidence>
<feature type="coiled-coil region" evidence="3">
    <location>
        <begin position="3"/>
        <end position="30"/>
    </location>
</feature>
<proteinExistence type="inferred from homology"/>
<dbReference type="GO" id="GO:0005829">
    <property type="term" value="C:cytosol"/>
    <property type="evidence" value="ECO:0007669"/>
    <property type="project" value="TreeGrafter"/>
</dbReference>
<name>A0A132NDB8_HYDSH</name>
<dbReference type="Gene3D" id="3.30.1310.10">
    <property type="entry name" value="Nucleoid-associated protein YbaB-like domain"/>
    <property type="match status" value="1"/>
</dbReference>
<comment type="caution">
    <text evidence="4">The sequence shown here is derived from an EMBL/GenBank/DDBJ whole genome shotgun (WGS) entry which is preliminary data.</text>
</comment>
<comment type="similarity">
    <text evidence="2">Belongs to the YbaB/EbfC family.</text>
</comment>
<evidence type="ECO:0000313" key="5">
    <source>
        <dbReference type="Proteomes" id="UP000243024"/>
    </source>
</evidence>
<comment type="subcellular location">
    <subcellularLocation>
        <location evidence="2">Cytoplasm</location>
        <location evidence="2">Nucleoid</location>
    </subcellularLocation>
</comment>
<comment type="function">
    <text evidence="2">Binds to DNA and alters its conformation. May be involved in regulation of gene expression, nucleoid organization and DNA protection.</text>
</comment>
<dbReference type="NCBIfam" id="TIGR00103">
    <property type="entry name" value="DNA_YbaB_EbfC"/>
    <property type="match status" value="1"/>
</dbReference>
<keyword evidence="2" id="KW-0963">Cytoplasm</keyword>
<dbReference type="PANTHER" id="PTHR33449:SF1">
    <property type="entry name" value="NUCLEOID-ASSOCIATED PROTEIN YBAB"/>
    <property type="match status" value="1"/>
</dbReference>
<dbReference type="PANTHER" id="PTHR33449">
    <property type="entry name" value="NUCLEOID-ASSOCIATED PROTEIN YBAB"/>
    <property type="match status" value="1"/>
</dbReference>
<dbReference type="GO" id="GO:0043590">
    <property type="term" value="C:bacterial nucleoid"/>
    <property type="evidence" value="ECO:0007669"/>
    <property type="project" value="UniProtKB-UniRule"/>
</dbReference>
<dbReference type="Proteomes" id="UP000243024">
    <property type="component" value="Unassembled WGS sequence"/>
</dbReference>
<dbReference type="STRING" id="1484.SA87_06610"/>
<dbReference type="InterPro" id="IPR004401">
    <property type="entry name" value="YbaB/EbfC"/>
</dbReference>
<dbReference type="SUPFAM" id="SSF82607">
    <property type="entry name" value="YbaB-like"/>
    <property type="match status" value="1"/>
</dbReference>
<evidence type="ECO:0000256" key="1">
    <source>
        <dbReference type="ARBA" id="ARBA00023125"/>
    </source>
</evidence>
<gene>
    <name evidence="4" type="ORF">SA87_06610</name>
</gene>
<keyword evidence="1 2" id="KW-0238">DNA-binding</keyword>
<comment type="subunit">
    <text evidence="2">Homodimer.</text>
</comment>
<keyword evidence="5" id="KW-1185">Reference proteome</keyword>
<protein>
    <recommendedName>
        <fullName evidence="2">Nucleoid-associated protein SA87_06610</fullName>
    </recommendedName>
</protein>